<feature type="transmembrane region" description="Helical" evidence="9">
    <location>
        <begin position="138"/>
        <end position="159"/>
    </location>
</feature>
<protein>
    <recommendedName>
        <fullName evidence="10">Sphingomyelin synthase-like domain-containing protein</fullName>
    </recommendedName>
</protein>
<keyword evidence="8 9" id="KW-0472">Membrane</keyword>
<dbReference type="AlphaFoldDB" id="A0AAW1DA97"/>
<feature type="domain" description="Sphingomyelin synthase-like" evidence="10">
    <location>
        <begin position="280"/>
        <end position="352"/>
    </location>
</feature>
<accession>A0AAW1DA97</accession>
<dbReference type="GO" id="GO:0006686">
    <property type="term" value="P:sphingomyelin biosynthetic process"/>
    <property type="evidence" value="ECO:0007669"/>
    <property type="project" value="TreeGrafter"/>
</dbReference>
<evidence type="ECO:0000256" key="3">
    <source>
        <dbReference type="ARBA" id="ARBA00022679"/>
    </source>
</evidence>
<feature type="transmembrane region" description="Helical" evidence="9">
    <location>
        <begin position="283"/>
        <end position="300"/>
    </location>
</feature>
<keyword evidence="6 9" id="KW-1133">Transmembrane helix</keyword>
<comment type="subcellular location">
    <subcellularLocation>
        <location evidence="1">Membrane</location>
        <topology evidence="1">Multi-pass membrane protein</topology>
    </subcellularLocation>
</comment>
<evidence type="ECO:0000256" key="8">
    <source>
        <dbReference type="ARBA" id="ARBA00023136"/>
    </source>
</evidence>
<dbReference type="InterPro" id="IPR045221">
    <property type="entry name" value="Sphingomyelin_synth-like"/>
</dbReference>
<evidence type="ECO:0000256" key="4">
    <source>
        <dbReference type="ARBA" id="ARBA00022692"/>
    </source>
</evidence>
<dbReference type="GO" id="GO:0005886">
    <property type="term" value="C:plasma membrane"/>
    <property type="evidence" value="ECO:0007669"/>
    <property type="project" value="TreeGrafter"/>
</dbReference>
<dbReference type="Proteomes" id="UP001461498">
    <property type="component" value="Unassembled WGS sequence"/>
</dbReference>
<dbReference type="GO" id="GO:0047493">
    <property type="term" value="F:ceramide cholinephosphotransferase activity"/>
    <property type="evidence" value="ECO:0007669"/>
    <property type="project" value="TreeGrafter"/>
</dbReference>
<evidence type="ECO:0000313" key="12">
    <source>
        <dbReference type="Proteomes" id="UP001461498"/>
    </source>
</evidence>
<organism evidence="11 12">
    <name type="scientific">Rhynocoris fuscipes</name>
    <dbReference type="NCBI Taxonomy" id="488301"/>
    <lineage>
        <taxon>Eukaryota</taxon>
        <taxon>Metazoa</taxon>
        <taxon>Ecdysozoa</taxon>
        <taxon>Arthropoda</taxon>
        <taxon>Hexapoda</taxon>
        <taxon>Insecta</taxon>
        <taxon>Pterygota</taxon>
        <taxon>Neoptera</taxon>
        <taxon>Paraneoptera</taxon>
        <taxon>Hemiptera</taxon>
        <taxon>Heteroptera</taxon>
        <taxon>Panheteroptera</taxon>
        <taxon>Cimicomorpha</taxon>
        <taxon>Reduviidae</taxon>
        <taxon>Harpactorinae</taxon>
        <taxon>Harpactorini</taxon>
        <taxon>Rhynocoris</taxon>
    </lineage>
</organism>
<evidence type="ECO:0000256" key="5">
    <source>
        <dbReference type="ARBA" id="ARBA00022919"/>
    </source>
</evidence>
<dbReference type="InterPro" id="IPR025749">
    <property type="entry name" value="Sphingomyelin_synth-like_dom"/>
</dbReference>
<comment type="caution">
    <text evidence="11">The sequence shown here is derived from an EMBL/GenBank/DDBJ whole genome shotgun (WGS) entry which is preliminary data.</text>
</comment>
<keyword evidence="4 9" id="KW-0812">Transmembrane</keyword>
<comment type="similarity">
    <text evidence="2">Belongs to the sphingomyelin synthase family.</text>
</comment>
<dbReference type="GO" id="GO:0033188">
    <property type="term" value="F:sphingomyelin synthase activity"/>
    <property type="evidence" value="ECO:0007669"/>
    <property type="project" value="TreeGrafter"/>
</dbReference>
<keyword evidence="12" id="KW-1185">Reference proteome</keyword>
<feature type="transmembrane region" description="Helical" evidence="9">
    <location>
        <begin position="307"/>
        <end position="326"/>
    </location>
</feature>
<dbReference type="GO" id="GO:0000139">
    <property type="term" value="C:Golgi membrane"/>
    <property type="evidence" value="ECO:0007669"/>
    <property type="project" value="TreeGrafter"/>
</dbReference>
<sequence>MLDSINEGNYLIIIVIFRMVLDAKSGVGHNDYGSIGVAGGGEVSCRAGAGVDGTPAPVVMTQNDLYQRQPLLPPWPADKEEGADGGQTVTSLYCDEEEEDDDDREGKRSLANGGPVVAIDMPRPVRDEKFPKEKWKTFIAFLILTMNFIITTLSLALVHESVPDKNKYPPLPDVILDKIPTFPSALDISEIIIMISTNVTFLVIFLHKHRFIVFRRVFLIVSVLYLMRSITMYVTVLPLSSTTYYCSPKANTTSFVIIAKRVFQLMSGFGLSINGKHTYCGDFIYSGHTVVLVICYLIINEYSPKRLILLHWGSFVASALGISLVLLARGHYTVDVLIAYYVTTRVFWIYHTLANHKKLKQATADNSLSRIWWFRIFCYFEGNVGGPVPRLYNWPLPWPRRLSAKHPNRDS</sequence>
<name>A0AAW1DA97_9HEMI</name>
<reference evidence="11 12" key="1">
    <citation type="submission" date="2022-12" db="EMBL/GenBank/DDBJ databases">
        <title>Chromosome-level genome assembly of true bugs.</title>
        <authorList>
            <person name="Ma L."/>
            <person name="Li H."/>
        </authorList>
    </citation>
    <scope>NUCLEOTIDE SEQUENCE [LARGE SCALE GENOMIC DNA]</scope>
    <source>
        <strain evidence="11">Lab_2022b</strain>
    </source>
</reference>
<gene>
    <name evidence="11" type="ORF">O3M35_008898</name>
</gene>
<dbReference type="Pfam" id="PF14360">
    <property type="entry name" value="PAP2_C"/>
    <property type="match status" value="1"/>
</dbReference>
<feature type="transmembrane region" description="Helical" evidence="9">
    <location>
        <begin position="332"/>
        <end position="350"/>
    </location>
</feature>
<dbReference type="PANTHER" id="PTHR21290:SF27">
    <property type="entry name" value="PHOSPHATIDYLCHOLINE:CERAMIDE CHOLINEPHOSPHOTRANSFERASE 1"/>
    <property type="match status" value="1"/>
</dbReference>
<dbReference type="EMBL" id="JAPXFL010000005">
    <property type="protein sequence ID" value="KAK9507080.1"/>
    <property type="molecule type" value="Genomic_DNA"/>
</dbReference>
<dbReference type="GO" id="GO:0046513">
    <property type="term" value="P:ceramide biosynthetic process"/>
    <property type="evidence" value="ECO:0007669"/>
    <property type="project" value="TreeGrafter"/>
</dbReference>
<evidence type="ECO:0000256" key="1">
    <source>
        <dbReference type="ARBA" id="ARBA00004141"/>
    </source>
</evidence>
<evidence type="ECO:0000313" key="11">
    <source>
        <dbReference type="EMBL" id="KAK9507080.1"/>
    </source>
</evidence>
<evidence type="ECO:0000256" key="7">
    <source>
        <dbReference type="ARBA" id="ARBA00023098"/>
    </source>
</evidence>
<keyword evidence="7" id="KW-0443">Lipid metabolism</keyword>
<feature type="transmembrane region" description="Helical" evidence="9">
    <location>
        <begin position="217"/>
        <end position="239"/>
    </location>
</feature>
<evidence type="ECO:0000259" key="10">
    <source>
        <dbReference type="Pfam" id="PF14360"/>
    </source>
</evidence>
<keyword evidence="5" id="KW-0746">Sphingolipid metabolism</keyword>
<dbReference type="GO" id="GO:0005789">
    <property type="term" value="C:endoplasmic reticulum membrane"/>
    <property type="evidence" value="ECO:0007669"/>
    <property type="project" value="TreeGrafter"/>
</dbReference>
<feature type="transmembrane region" description="Helical" evidence="9">
    <location>
        <begin position="179"/>
        <end position="205"/>
    </location>
</feature>
<proteinExistence type="inferred from homology"/>
<evidence type="ECO:0000256" key="2">
    <source>
        <dbReference type="ARBA" id="ARBA00005441"/>
    </source>
</evidence>
<dbReference type="PANTHER" id="PTHR21290">
    <property type="entry name" value="SPHINGOMYELIN SYNTHETASE"/>
    <property type="match status" value="1"/>
</dbReference>
<evidence type="ECO:0000256" key="9">
    <source>
        <dbReference type="SAM" id="Phobius"/>
    </source>
</evidence>
<keyword evidence="3" id="KW-0808">Transferase</keyword>
<evidence type="ECO:0000256" key="6">
    <source>
        <dbReference type="ARBA" id="ARBA00022989"/>
    </source>
</evidence>